<comment type="caution">
    <text evidence="2">The sequence shown here is derived from an EMBL/GenBank/DDBJ whole genome shotgun (WGS) entry which is preliminary data.</text>
</comment>
<gene>
    <name evidence="2" type="ORF">HMPREF1991_02509</name>
</gene>
<sequence length="158" mass="17961">MNTQHIDLNLQLTTHFALSEFIRSGVALRLRIANTPTPEVVNNLRLLCEHVLEPLRRRFGVIRITSGYRCEQLNNAVYGKPNSQHLLGQAADIHLSNKEVAMKMFHFVAENLDYDQLIFERRAGDGARWLHVSYRAEGNRHMALRMQAKAQTANGALG</sequence>
<dbReference type="Pfam" id="PF08291">
    <property type="entry name" value="Peptidase_M15_3"/>
    <property type="match status" value="1"/>
</dbReference>
<proteinExistence type="predicted"/>
<dbReference type="SUPFAM" id="SSF55166">
    <property type="entry name" value="Hedgehog/DD-peptidase"/>
    <property type="match status" value="1"/>
</dbReference>
<dbReference type="HOGENOM" id="CLU_124897_0_0_10"/>
<evidence type="ECO:0000313" key="2">
    <source>
        <dbReference type="EMBL" id="KDR51420.1"/>
    </source>
</evidence>
<dbReference type="EMBL" id="JNGW01000107">
    <property type="protein sequence ID" value="KDR51420.1"/>
    <property type="molecule type" value="Genomic_DNA"/>
</dbReference>
<dbReference type="PATRIC" id="fig|1122985.7.peg.2598"/>
<dbReference type="AlphaFoldDB" id="A0A069QF42"/>
<dbReference type="Gene3D" id="3.30.1380.10">
    <property type="match status" value="1"/>
</dbReference>
<evidence type="ECO:0000259" key="1">
    <source>
        <dbReference type="Pfam" id="PF08291"/>
    </source>
</evidence>
<organism evidence="2 3">
    <name type="scientific">Hoylesella loescheii DSM 19665 = JCM 12249 = ATCC 15930</name>
    <dbReference type="NCBI Taxonomy" id="1122985"/>
    <lineage>
        <taxon>Bacteria</taxon>
        <taxon>Pseudomonadati</taxon>
        <taxon>Bacteroidota</taxon>
        <taxon>Bacteroidia</taxon>
        <taxon>Bacteroidales</taxon>
        <taxon>Prevotellaceae</taxon>
        <taxon>Hoylesella</taxon>
    </lineage>
</organism>
<protein>
    <submittedName>
        <fullName evidence="2">Peptidase M15</fullName>
    </submittedName>
</protein>
<dbReference type="RefSeq" id="WP_018966597.1">
    <property type="nucleotide sequence ID" value="NZ_KB899211.1"/>
</dbReference>
<evidence type="ECO:0000313" key="3">
    <source>
        <dbReference type="Proteomes" id="UP000027442"/>
    </source>
</evidence>
<accession>A0A069QF42</accession>
<dbReference type="InterPro" id="IPR013230">
    <property type="entry name" value="Peptidase_M15A_C"/>
</dbReference>
<dbReference type="InterPro" id="IPR009045">
    <property type="entry name" value="Zn_M74/Hedgehog-like"/>
</dbReference>
<dbReference type="eggNOG" id="COG3108">
    <property type="taxonomic scope" value="Bacteria"/>
</dbReference>
<keyword evidence="3" id="KW-1185">Reference proteome</keyword>
<feature type="domain" description="Peptidase M15A C-terminal" evidence="1">
    <location>
        <begin position="15"/>
        <end position="100"/>
    </location>
</feature>
<name>A0A069QF42_HOYLO</name>
<reference evidence="2 3" key="1">
    <citation type="submission" date="2013-08" db="EMBL/GenBank/DDBJ databases">
        <authorList>
            <person name="Weinstock G."/>
            <person name="Sodergren E."/>
            <person name="Wylie T."/>
            <person name="Fulton L."/>
            <person name="Fulton R."/>
            <person name="Fronick C."/>
            <person name="O'Laughlin M."/>
            <person name="Godfrey J."/>
            <person name="Miner T."/>
            <person name="Herter B."/>
            <person name="Appelbaum E."/>
            <person name="Cordes M."/>
            <person name="Lek S."/>
            <person name="Wollam A."/>
            <person name="Pepin K.H."/>
            <person name="Palsikar V.B."/>
            <person name="Mitreva M."/>
            <person name="Wilson R.K."/>
        </authorList>
    </citation>
    <scope>NUCLEOTIDE SEQUENCE [LARGE SCALE GENOMIC DNA]</scope>
    <source>
        <strain evidence="2 3">ATCC 15930</strain>
    </source>
</reference>
<dbReference type="Proteomes" id="UP000027442">
    <property type="component" value="Unassembled WGS sequence"/>
</dbReference>